<dbReference type="GeneID" id="43668387"/>
<evidence type="ECO:0000313" key="1">
    <source>
        <dbReference type="EMBL" id="KAE8397865.1"/>
    </source>
</evidence>
<evidence type="ECO:0000313" key="2">
    <source>
        <dbReference type="Proteomes" id="UP000325579"/>
    </source>
</evidence>
<reference evidence="1 2" key="1">
    <citation type="submission" date="2019-04" db="EMBL/GenBank/DDBJ databases">
        <authorList>
            <consortium name="DOE Joint Genome Institute"/>
            <person name="Mondo S."/>
            <person name="Kjaerbolling I."/>
            <person name="Vesth T."/>
            <person name="Frisvad J.C."/>
            <person name="Nybo J.L."/>
            <person name="Theobald S."/>
            <person name="Kildgaard S."/>
            <person name="Isbrandt T."/>
            <person name="Kuo A."/>
            <person name="Sato A."/>
            <person name="Lyhne E.K."/>
            <person name="Kogle M.E."/>
            <person name="Wiebenga A."/>
            <person name="Kun R.S."/>
            <person name="Lubbers R.J."/>
            <person name="Makela M.R."/>
            <person name="Barry K."/>
            <person name="Chovatia M."/>
            <person name="Clum A."/>
            <person name="Daum C."/>
            <person name="Haridas S."/>
            <person name="He G."/>
            <person name="LaButti K."/>
            <person name="Lipzen A."/>
            <person name="Riley R."/>
            <person name="Salamov A."/>
            <person name="Simmons B.A."/>
            <person name="Magnuson J.K."/>
            <person name="Henrissat B."/>
            <person name="Mortensen U.H."/>
            <person name="Larsen T.O."/>
            <person name="Devries R.P."/>
            <person name="Grigoriev I.V."/>
            <person name="Machida M."/>
            <person name="Baker S.E."/>
            <person name="Andersen M.R."/>
            <person name="Cantor M.N."/>
            <person name="Hua S.X."/>
        </authorList>
    </citation>
    <scope>NUCLEOTIDE SEQUENCE [LARGE SCALE GENOMIC DNA]</scope>
    <source>
        <strain evidence="1 2">CBS 119388</strain>
    </source>
</reference>
<sequence length="52" mass="5859">MVHYLYLTLLISLVPLSSLSLGVLHVYITTVQFVECLQGLIPNQKQWSTGQL</sequence>
<organism evidence="1 2">
    <name type="scientific">Aspergillus pseudonomiae</name>
    <dbReference type="NCBI Taxonomy" id="1506151"/>
    <lineage>
        <taxon>Eukaryota</taxon>
        <taxon>Fungi</taxon>
        <taxon>Dikarya</taxon>
        <taxon>Ascomycota</taxon>
        <taxon>Pezizomycotina</taxon>
        <taxon>Eurotiomycetes</taxon>
        <taxon>Eurotiomycetidae</taxon>
        <taxon>Eurotiales</taxon>
        <taxon>Aspergillaceae</taxon>
        <taxon>Aspergillus</taxon>
        <taxon>Aspergillus subgen. Circumdati</taxon>
    </lineage>
</organism>
<dbReference type="AlphaFoldDB" id="A0A5N7CUI8"/>
<dbReference type="RefSeq" id="XP_031935184.1">
    <property type="nucleotide sequence ID" value="XM_032083696.1"/>
</dbReference>
<gene>
    <name evidence="1" type="ORF">BDV37DRAFT_264684</name>
</gene>
<keyword evidence="2" id="KW-1185">Reference proteome</keyword>
<dbReference type="EMBL" id="ML736875">
    <property type="protein sequence ID" value="KAE8397865.1"/>
    <property type="molecule type" value="Genomic_DNA"/>
</dbReference>
<accession>A0A5N7CUI8</accession>
<dbReference type="Proteomes" id="UP000325579">
    <property type="component" value="Unassembled WGS sequence"/>
</dbReference>
<protein>
    <submittedName>
        <fullName evidence="1">Uncharacterized protein</fullName>
    </submittedName>
</protein>
<proteinExistence type="predicted"/>
<name>A0A5N7CUI8_9EURO</name>